<dbReference type="InterPro" id="IPR003776">
    <property type="entry name" value="YcaO-like_dom"/>
</dbReference>
<dbReference type="EMBL" id="CP002056">
    <property type="protein sequence ID" value="ADI29847.1"/>
    <property type="molecule type" value="Genomic_DNA"/>
</dbReference>
<dbReference type="Pfam" id="PF02624">
    <property type="entry name" value="YcaO"/>
    <property type="match status" value="1"/>
</dbReference>
<dbReference type="InterPro" id="IPR041080">
    <property type="entry name" value="YcaO_C"/>
</dbReference>
<dbReference type="HOGENOM" id="CLU_022530_1_0_4"/>
<gene>
    <name evidence="2" type="ordered locus">M301_1465</name>
</gene>
<dbReference type="Gene3D" id="3.30.1330.230">
    <property type="match status" value="1"/>
</dbReference>
<dbReference type="eggNOG" id="COG1944">
    <property type="taxonomic scope" value="Bacteria"/>
</dbReference>
<dbReference type="RefSeq" id="WP_013148159.1">
    <property type="nucleotide sequence ID" value="NC_014207.1"/>
</dbReference>
<dbReference type="Gene3D" id="3.30.40.250">
    <property type="match status" value="1"/>
</dbReference>
<dbReference type="STRING" id="666681.M301_1465"/>
<organism evidence="2 3">
    <name type="scientific">Methylotenera versatilis (strain 301)</name>
    <dbReference type="NCBI Taxonomy" id="666681"/>
    <lineage>
        <taxon>Bacteria</taxon>
        <taxon>Pseudomonadati</taxon>
        <taxon>Pseudomonadota</taxon>
        <taxon>Betaproteobacteria</taxon>
        <taxon>Nitrosomonadales</taxon>
        <taxon>Methylophilaceae</taxon>
        <taxon>Methylotenera</taxon>
    </lineage>
</organism>
<reference evidence="2 3" key="2">
    <citation type="journal article" date="2011" name="J. Bacteriol.">
        <title>Genomes of three methylotrophs from a single niche uncover genetic and metabolic divergence of Methylophilaceae.</title>
        <authorList>
            <person name="Lapidus A."/>
            <person name="Clum A."/>
            <person name="Labutti K."/>
            <person name="Kaluzhnaya M.G."/>
            <person name="Lim S."/>
            <person name="Beck D.A."/>
            <person name="Glavina Del Rio T."/>
            <person name="Nolan M."/>
            <person name="Mavromatis K."/>
            <person name="Huntemann M."/>
            <person name="Lucas S."/>
            <person name="Lidstrom M.E."/>
            <person name="Ivanova N."/>
            <person name="Chistoserdova L."/>
        </authorList>
    </citation>
    <scope>NUCLEOTIDE SEQUENCE [LARGE SCALE GENOMIC DNA]</scope>
    <source>
        <strain evidence="2 3">301</strain>
    </source>
</reference>
<accession>D7DIG2</accession>
<feature type="domain" description="YcaO" evidence="1">
    <location>
        <begin position="66"/>
        <end position="447"/>
    </location>
</feature>
<dbReference type="Gene3D" id="3.30.160.660">
    <property type="match status" value="1"/>
</dbReference>
<dbReference type="OrthoDB" id="9761274at2"/>
<reference evidence="3" key="1">
    <citation type="submission" date="2010-05" db="EMBL/GenBank/DDBJ databases">
        <title>Complete sequence of Methylotenera sp. 301.</title>
        <authorList>
            <person name="Lucas S."/>
            <person name="Copeland A."/>
            <person name="Lapidus A."/>
            <person name="Cheng J.-F."/>
            <person name="Bruce D."/>
            <person name="Goodwin L."/>
            <person name="Pitluck S."/>
            <person name="Clum A."/>
            <person name="Land M."/>
            <person name="Hauser L."/>
            <person name="Kyrpides N."/>
            <person name="Ivanova N."/>
            <person name="Chistoservova L."/>
            <person name="Kalyuzhnaya M."/>
            <person name="Woyke T."/>
        </authorList>
    </citation>
    <scope>NUCLEOTIDE SEQUENCE [LARGE SCALE GENOMIC DNA]</scope>
    <source>
        <strain evidence="3">301</strain>
    </source>
</reference>
<evidence type="ECO:0000259" key="1">
    <source>
        <dbReference type="PROSITE" id="PS51664"/>
    </source>
</evidence>
<dbReference type="PANTHER" id="PTHR37809">
    <property type="entry name" value="RIBOSOMAL PROTEIN S12 METHYLTHIOTRANSFERASE ACCESSORY FACTOR YCAO"/>
    <property type="match status" value="1"/>
</dbReference>
<dbReference type="PROSITE" id="PS51664">
    <property type="entry name" value="YCAO"/>
    <property type="match status" value="1"/>
</dbReference>
<evidence type="ECO:0000313" key="3">
    <source>
        <dbReference type="Proteomes" id="UP000000383"/>
    </source>
</evidence>
<dbReference type="Pfam" id="PF18381">
    <property type="entry name" value="YcaO_C"/>
    <property type="match status" value="1"/>
</dbReference>
<proteinExistence type="predicted"/>
<dbReference type="AlphaFoldDB" id="D7DIG2"/>
<keyword evidence="3" id="KW-1185">Reference proteome</keyword>
<name>D7DIG2_METV0</name>
<dbReference type="NCBIfam" id="NF040716">
    <property type="entry name" value="YcaO_for_S12"/>
    <property type="match status" value="1"/>
</dbReference>
<dbReference type="KEGG" id="meh:M301_1465"/>
<protein>
    <recommendedName>
        <fullName evidence="1">YcaO domain-containing protein</fullName>
    </recommendedName>
</protein>
<sequence length="587" mass="65620">MTVNSTTTETFIPSKDASLESSIRTLQGKLEALGIHVEEKSWLNEIEGIWSVHVIDRDCTRLFTNGKGASQLAARASALGEYFERLSTNYFWTHFYLGETIANKEFVHYPNEQWFPLNKGKSADKWPAGLLTPELQKFYNPEGTAVASQLIDLNSGNKERGICAIPYTRLRDDKIVYFPVNLIGNLYVSNGMSAGNTLMEARTQALAEIFERDIKYKIIREGICLPDVPEAVINRFPRIAAGIKGLRDAGYGILVKDASLGGQYPVMNVTLLHPEDQGCFASFGAHPRFEVALERALTELLQGRALGSLKGFVAPGFDMEEIADSQNLEIHFVDSSGVISWDFLRSTPDYEFVDWNFGTTTEEDYNWCVNTIHNSGHDMYIADFMHLGVYACRIFVPGMSEIYPVEELEWENNTVGNLVRPFALRLQDLQQEESAELLETLLDLDLADELPVTTLIGLCADAGTTWVDLRAGELKTLAALAAGDIDNILDGCAWIAQFNELPPARAKVYRCIANLVQIEEELENGDPALFAANLALMYGKDTLAQAQRLVNQEEQYFGLENLGPNMEASKMHQQLLAAYRKVWKQLN</sequence>
<dbReference type="Proteomes" id="UP000000383">
    <property type="component" value="Chromosome"/>
</dbReference>
<evidence type="ECO:0000313" key="2">
    <source>
        <dbReference type="EMBL" id="ADI29847.1"/>
    </source>
</evidence>
<dbReference type="PANTHER" id="PTHR37809:SF1">
    <property type="entry name" value="RIBOSOMAL PROTEIN S12 METHYLTHIOTRANSFERASE ACCESSORY FACTOR YCAO"/>
    <property type="match status" value="1"/>
</dbReference>
<dbReference type="NCBIfam" id="TIGR00702">
    <property type="entry name" value="YcaO-type kinase domain"/>
    <property type="match status" value="1"/>
</dbReference>